<comment type="caution">
    <text evidence="2">The sequence shown here is derived from an EMBL/GenBank/DDBJ whole genome shotgun (WGS) entry which is preliminary data.</text>
</comment>
<dbReference type="AlphaFoldDB" id="A0A5N5FHW2"/>
<accession>A0A5N5FHW2</accession>
<dbReference type="EMBL" id="SMOL01000695">
    <property type="protein sequence ID" value="KAB2602726.1"/>
    <property type="molecule type" value="Genomic_DNA"/>
</dbReference>
<evidence type="ECO:0000313" key="2">
    <source>
        <dbReference type="EMBL" id="KAB2602726.1"/>
    </source>
</evidence>
<name>A0A5N5FHW2_9ROSA</name>
<evidence type="ECO:0000256" key="1">
    <source>
        <dbReference type="SAM" id="MobiDB-lite"/>
    </source>
</evidence>
<reference evidence="2 3" key="3">
    <citation type="submission" date="2019-11" db="EMBL/GenBank/DDBJ databases">
        <title>A de novo genome assembly of a pear dwarfing rootstock.</title>
        <authorList>
            <person name="Wang F."/>
            <person name="Wang J."/>
            <person name="Li S."/>
            <person name="Zhang Y."/>
            <person name="Fang M."/>
            <person name="Ma L."/>
            <person name="Zhao Y."/>
            <person name="Jiang S."/>
        </authorList>
    </citation>
    <scope>NUCLEOTIDE SEQUENCE [LARGE SCALE GENOMIC DNA]</scope>
    <source>
        <strain evidence="2">S2</strain>
        <tissue evidence="2">Leaf</tissue>
    </source>
</reference>
<dbReference type="Proteomes" id="UP000327157">
    <property type="component" value="Chromosome 10"/>
</dbReference>
<gene>
    <name evidence="2" type="ORF">D8674_003731</name>
</gene>
<feature type="region of interest" description="Disordered" evidence="1">
    <location>
        <begin position="1"/>
        <end position="36"/>
    </location>
</feature>
<reference evidence="2 3" key="1">
    <citation type="submission" date="2019-09" db="EMBL/GenBank/DDBJ databases">
        <authorList>
            <person name="Ou C."/>
        </authorList>
    </citation>
    <scope>NUCLEOTIDE SEQUENCE [LARGE SCALE GENOMIC DNA]</scope>
    <source>
        <strain evidence="2">S2</strain>
        <tissue evidence="2">Leaf</tissue>
    </source>
</reference>
<keyword evidence="3" id="KW-1185">Reference proteome</keyword>
<reference evidence="3" key="2">
    <citation type="submission" date="2019-10" db="EMBL/GenBank/DDBJ databases">
        <title>A de novo genome assembly of a pear dwarfing rootstock.</title>
        <authorList>
            <person name="Wang F."/>
            <person name="Wang J."/>
            <person name="Li S."/>
            <person name="Zhang Y."/>
            <person name="Fang M."/>
            <person name="Ma L."/>
            <person name="Zhao Y."/>
            <person name="Jiang S."/>
        </authorList>
    </citation>
    <scope>NUCLEOTIDE SEQUENCE [LARGE SCALE GENOMIC DNA]</scope>
</reference>
<proteinExistence type="predicted"/>
<evidence type="ECO:0000313" key="3">
    <source>
        <dbReference type="Proteomes" id="UP000327157"/>
    </source>
</evidence>
<organism evidence="2 3">
    <name type="scientific">Pyrus ussuriensis x Pyrus communis</name>
    <dbReference type="NCBI Taxonomy" id="2448454"/>
    <lineage>
        <taxon>Eukaryota</taxon>
        <taxon>Viridiplantae</taxon>
        <taxon>Streptophyta</taxon>
        <taxon>Embryophyta</taxon>
        <taxon>Tracheophyta</taxon>
        <taxon>Spermatophyta</taxon>
        <taxon>Magnoliopsida</taxon>
        <taxon>eudicotyledons</taxon>
        <taxon>Gunneridae</taxon>
        <taxon>Pentapetalae</taxon>
        <taxon>rosids</taxon>
        <taxon>fabids</taxon>
        <taxon>Rosales</taxon>
        <taxon>Rosaceae</taxon>
        <taxon>Amygdaloideae</taxon>
        <taxon>Maleae</taxon>
        <taxon>Pyrus</taxon>
    </lineage>
</organism>
<feature type="compositionally biased region" description="Basic and acidic residues" evidence="1">
    <location>
        <begin position="1"/>
        <end position="20"/>
    </location>
</feature>
<protein>
    <submittedName>
        <fullName evidence="2">Uncharacterized protein</fullName>
    </submittedName>
</protein>
<sequence>MRLTESKRDSGRGREKDRHSMKGRHAVCREGEGREEKTKINCNKFMDRVASMKTPRQQIQVNLGFLADLE</sequence>
<feature type="compositionally biased region" description="Basic and acidic residues" evidence="1">
    <location>
        <begin position="27"/>
        <end position="36"/>
    </location>
</feature>